<gene>
    <name evidence="4" type="ORF">DTER00134_LOCUS7962</name>
</gene>
<dbReference type="GO" id="GO:0009507">
    <property type="term" value="C:chloroplast"/>
    <property type="evidence" value="ECO:0007669"/>
    <property type="project" value="UniProtKB-SubCell"/>
</dbReference>
<evidence type="ECO:0000256" key="1">
    <source>
        <dbReference type="ARBA" id="ARBA00004229"/>
    </source>
</evidence>
<proteinExistence type="predicted"/>
<name>A0A7S3QUM7_DUNTE</name>
<sequence>MATMMKVGSSNLSRCAQHHPQGVCCASPSLRSTRRASRAMVLTRAEGGQGGAATEQENKGIQIDINKIPPLVWEEDKETLRDLMAFSGPAPERINGRLAMWAFASIVAGELGSKTPALEQLASGWPAAILFSITITAASIFPKVVSGYSLKDLLESATSEKMQGEGVQKFVALFDQKLELWAGRLAMMGIVGLPIVEYFAGDALF</sequence>
<reference evidence="4" key="1">
    <citation type="submission" date="2021-01" db="EMBL/GenBank/DDBJ databases">
        <authorList>
            <person name="Corre E."/>
            <person name="Pelletier E."/>
            <person name="Niang G."/>
            <person name="Scheremetjew M."/>
            <person name="Finn R."/>
            <person name="Kale V."/>
            <person name="Holt S."/>
            <person name="Cochrane G."/>
            <person name="Meng A."/>
            <person name="Brown T."/>
            <person name="Cohen L."/>
        </authorList>
    </citation>
    <scope>NUCLEOTIDE SEQUENCE</scope>
    <source>
        <strain evidence="4">CCMP1320</strain>
    </source>
</reference>
<dbReference type="EMBL" id="HBIP01013833">
    <property type="protein sequence ID" value="CAE0492889.1"/>
    <property type="molecule type" value="Transcribed_RNA"/>
</dbReference>
<evidence type="ECO:0000256" key="3">
    <source>
        <dbReference type="ARBA" id="ARBA00022640"/>
    </source>
</evidence>
<accession>A0A7S3QUM7</accession>
<keyword evidence="2" id="KW-0150">Chloroplast</keyword>
<dbReference type="InterPro" id="IPR022796">
    <property type="entry name" value="Chloroa_b-bind"/>
</dbReference>
<dbReference type="Pfam" id="PF00504">
    <property type="entry name" value="Chloroa_b-bind"/>
    <property type="match status" value="1"/>
</dbReference>
<dbReference type="Gene3D" id="1.10.3460.10">
    <property type="entry name" value="Chlorophyll a/b binding protein domain"/>
    <property type="match status" value="1"/>
</dbReference>
<protein>
    <submittedName>
        <fullName evidence="4">Uncharacterized protein</fullName>
    </submittedName>
</protein>
<evidence type="ECO:0000313" key="4">
    <source>
        <dbReference type="EMBL" id="CAE0492889.1"/>
    </source>
</evidence>
<dbReference type="SUPFAM" id="SSF103511">
    <property type="entry name" value="Chlorophyll a-b binding protein"/>
    <property type="match status" value="1"/>
</dbReference>
<keyword evidence="3" id="KW-0934">Plastid</keyword>
<organism evidence="4">
    <name type="scientific">Dunaliella tertiolecta</name>
    <name type="common">Green alga</name>
    <dbReference type="NCBI Taxonomy" id="3047"/>
    <lineage>
        <taxon>Eukaryota</taxon>
        <taxon>Viridiplantae</taxon>
        <taxon>Chlorophyta</taxon>
        <taxon>core chlorophytes</taxon>
        <taxon>Chlorophyceae</taxon>
        <taxon>CS clade</taxon>
        <taxon>Chlamydomonadales</taxon>
        <taxon>Dunaliellaceae</taxon>
        <taxon>Dunaliella</taxon>
    </lineage>
</organism>
<dbReference type="AlphaFoldDB" id="A0A7S3QUM7"/>
<comment type="subcellular location">
    <subcellularLocation>
        <location evidence="1">Plastid</location>
        <location evidence="1">Chloroplast</location>
    </subcellularLocation>
</comment>
<evidence type="ECO:0000256" key="2">
    <source>
        <dbReference type="ARBA" id="ARBA00022528"/>
    </source>
</evidence>